<dbReference type="SMART" id="SM00645">
    <property type="entry name" value="Pept_C1"/>
    <property type="match status" value="1"/>
</dbReference>
<dbReference type="InterPro" id="IPR038765">
    <property type="entry name" value="Papain-like_cys_pep_sf"/>
</dbReference>
<protein>
    <recommendedName>
        <fullName evidence="2">Peptidase C1A papain C-terminal domain-containing protein</fullName>
    </recommendedName>
</protein>
<proteinExistence type="inferred from homology"/>
<name>A0A835I832_9MAGN</name>
<dbReference type="PANTHER" id="PTHR12411">
    <property type="entry name" value="CYSTEINE PROTEASE FAMILY C1-RELATED"/>
    <property type="match status" value="1"/>
</dbReference>
<evidence type="ECO:0000259" key="2">
    <source>
        <dbReference type="SMART" id="SM00645"/>
    </source>
</evidence>
<dbReference type="SUPFAM" id="SSF54001">
    <property type="entry name" value="Cysteine proteinases"/>
    <property type="match status" value="1"/>
</dbReference>
<feature type="domain" description="Peptidase C1A papain C-terminal" evidence="2">
    <location>
        <begin position="71"/>
        <end position="222"/>
    </location>
</feature>
<evidence type="ECO:0000313" key="4">
    <source>
        <dbReference type="Proteomes" id="UP000631114"/>
    </source>
</evidence>
<evidence type="ECO:0000256" key="1">
    <source>
        <dbReference type="ARBA" id="ARBA00008455"/>
    </source>
</evidence>
<dbReference type="InterPro" id="IPR000169">
    <property type="entry name" value="Pept_cys_AS"/>
</dbReference>
<dbReference type="EMBL" id="JADFTS010000003">
    <property type="protein sequence ID" value="KAF9614165.1"/>
    <property type="molecule type" value="Genomic_DNA"/>
</dbReference>
<dbReference type="GO" id="GO:0006508">
    <property type="term" value="P:proteolysis"/>
    <property type="evidence" value="ECO:0007669"/>
    <property type="project" value="InterPro"/>
</dbReference>
<dbReference type="InterPro" id="IPR013128">
    <property type="entry name" value="Peptidase_C1A"/>
</dbReference>
<accession>A0A835I832</accession>
<reference evidence="3 4" key="1">
    <citation type="submission" date="2020-10" db="EMBL/GenBank/DDBJ databases">
        <title>The Coptis chinensis genome and diversification of protoberbering-type alkaloids.</title>
        <authorList>
            <person name="Wang B."/>
            <person name="Shu S."/>
            <person name="Song C."/>
            <person name="Liu Y."/>
        </authorList>
    </citation>
    <scope>NUCLEOTIDE SEQUENCE [LARGE SCALE GENOMIC DNA]</scope>
    <source>
        <strain evidence="3">HL-2020</strain>
        <tissue evidence="3">Leaf</tissue>
    </source>
</reference>
<dbReference type="Gene3D" id="3.90.70.10">
    <property type="entry name" value="Cysteine proteinases"/>
    <property type="match status" value="1"/>
</dbReference>
<comment type="caution">
    <text evidence="3">The sequence shown here is derived from an EMBL/GenBank/DDBJ whole genome shotgun (WGS) entry which is preliminary data.</text>
</comment>
<comment type="similarity">
    <text evidence="1">Belongs to the peptidase C1 family.</text>
</comment>
<dbReference type="OrthoDB" id="10253408at2759"/>
<keyword evidence="4" id="KW-1185">Reference proteome</keyword>
<organism evidence="3 4">
    <name type="scientific">Coptis chinensis</name>
    <dbReference type="NCBI Taxonomy" id="261450"/>
    <lineage>
        <taxon>Eukaryota</taxon>
        <taxon>Viridiplantae</taxon>
        <taxon>Streptophyta</taxon>
        <taxon>Embryophyta</taxon>
        <taxon>Tracheophyta</taxon>
        <taxon>Spermatophyta</taxon>
        <taxon>Magnoliopsida</taxon>
        <taxon>Ranunculales</taxon>
        <taxon>Ranunculaceae</taxon>
        <taxon>Coptidoideae</taxon>
        <taxon>Coptis</taxon>
    </lineage>
</organism>
<dbReference type="AlphaFoldDB" id="A0A835I832"/>
<dbReference type="GO" id="GO:0008234">
    <property type="term" value="F:cysteine-type peptidase activity"/>
    <property type="evidence" value="ECO:0007669"/>
    <property type="project" value="InterPro"/>
</dbReference>
<evidence type="ECO:0000313" key="3">
    <source>
        <dbReference type="EMBL" id="KAF9614165.1"/>
    </source>
</evidence>
<dbReference type="InterPro" id="IPR000668">
    <property type="entry name" value="Peptidase_C1A_C"/>
</dbReference>
<sequence length="457" mass="49102">MLYESADGTPLDTLPSATVLFLKFFKRHRVDGGTCDTSSRTRDCLLTYSTTSQLARATSILSLPNGCLESVPLSMDWRKKGVVTPVKDQGQCGSCWAFSAVAPMEGATQLKTGKLISLSKQELVDCNTKGVDQGVKANLKLATSGSSGEKKASGSSKVKEVIAVKQGCAAAAKGMIPITIGNEVNLPGVTQELNKVSNLTNQGANSSGDTTGLSSKGSSVPVFSFSQAGSTTSSASLPSQPVFGTPNPAVPFGSNLQSTNQMNMEDSMAEDTVQASNPALPKNFFSSGKHNVIAAENKHAVPGDWNPLRSAEQADNRQKMLGKAAGGFPFPQPIRKLTDDSTRQEGTHEGTTQAVTVAEVENNVTDSTERKGPAYTAENLNGSGISMTLRRKKSNKKQRLRMWTIQISLWTTKTGRMLWVLPSLYKWNQGLKLQLLVYVCLRLWIMEIIRISIHSGH</sequence>
<gene>
    <name evidence="3" type="ORF">IFM89_015660</name>
</gene>
<dbReference type="Pfam" id="PF00112">
    <property type="entry name" value="Peptidase_C1"/>
    <property type="match status" value="1"/>
</dbReference>
<dbReference type="Proteomes" id="UP000631114">
    <property type="component" value="Unassembled WGS sequence"/>
</dbReference>
<dbReference type="PROSITE" id="PS00139">
    <property type="entry name" value="THIOL_PROTEASE_CYS"/>
    <property type="match status" value="1"/>
</dbReference>